<feature type="compositionally biased region" description="Basic and acidic residues" evidence="1">
    <location>
        <begin position="148"/>
        <end position="157"/>
    </location>
</feature>
<feature type="compositionally biased region" description="Polar residues" evidence="1">
    <location>
        <begin position="332"/>
        <end position="343"/>
    </location>
</feature>
<feature type="region of interest" description="Disordered" evidence="1">
    <location>
        <begin position="79"/>
        <end position="109"/>
    </location>
</feature>
<comment type="caution">
    <text evidence="2">The sequence shown here is derived from an EMBL/GenBank/DDBJ whole genome shotgun (WGS) entry which is preliminary data.</text>
</comment>
<evidence type="ECO:0000256" key="1">
    <source>
        <dbReference type="SAM" id="MobiDB-lite"/>
    </source>
</evidence>
<evidence type="ECO:0000313" key="2">
    <source>
        <dbReference type="EMBL" id="KKY25053.1"/>
    </source>
</evidence>
<feature type="region of interest" description="Disordered" evidence="1">
    <location>
        <begin position="130"/>
        <end position="157"/>
    </location>
</feature>
<gene>
    <name evidence="2" type="ORF">UCRPC4_g02110</name>
</gene>
<feature type="compositionally biased region" description="Low complexity" evidence="1">
    <location>
        <begin position="407"/>
        <end position="459"/>
    </location>
</feature>
<feature type="compositionally biased region" description="Polar residues" evidence="1">
    <location>
        <begin position="364"/>
        <end position="393"/>
    </location>
</feature>
<feature type="compositionally biased region" description="Basic and acidic residues" evidence="1">
    <location>
        <begin position="18"/>
        <end position="28"/>
    </location>
</feature>
<dbReference type="EMBL" id="LCWF01000050">
    <property type="protein sequence ID" value="KKY25053.1"/>
    <property type="molecule type" value="Genomic_DNA"/>
</dbReference>
<protein>
    <submittedName>
        <fullName evidence="2">Uncharacterized protein</fullName>
    </submittedName>
</protein>
<reference evidence="2 3" key="2">
    <citation type="submission" date="2015-05" db="EMBL/GenBank/DDBJ databases">
        <authorList>
            <person name="Morales-Cruz A."/>
            <person name="Amrine K.C."/>
            <person name="Cantu D."/>
        </authorList>
    </citation>
    <scope>NUCLEOTIDE SEQUENCE [LARGE SCALE GENOMIC DNA]</scope>
    <source>
        <strain evidence="2">UCRPC4</strain>
    </source>
</reference>
<evidence type="ECO:0000313" key="3">
    <source>
        <dbReference type="Proteomes" id="UP000053317"/>
    </source>
</evidence>
<feature type="compositionally biased region" description="Polar residues" evidence="1">
    <location>
        <begin position="130"/>
        <end position="147"/>
    </location>
</feature>
<feature type="compositionally biased region" description="Polar residues" evidence="1">
    <location>
        <begin position="171"/>
        <end position="194"/>
    </location>
</feature>
<feature type="compositionally biased region" description="Basic and acidic residues" evidence="1">
    <location>
        <begin position="208"/>
        <end position="218"/>
    </location>
</feature>
<feature type="compositionally biased region" description="Polar residues" evidence="1">
    <location>
        <begin position="1"/>
        <end position="13"/>
    </location>
</feature>
<organism evidence="2 3">
    <name type="scientific">Phaeomoniella chlamydospora</name>
    <name type="common">Phaeoacremonium chlamydosporum</name>
    <dbReference type="NCBI Taxonomy" id="158046"/>
    <lineage>
        <taxon>Eukaryota</taxon>
        <taxon>Fungi</taxon>
        <taxon>Dikarya</taxon>
        <taxon>Ascomycota</taxon>
        <taxon>Pezizomycotina</taxon>
        <taxon>Eurotiomycetes</taxon>
        <taxon>Chaetothyriomycetidae</taxon>
        <taxon>Phaeomoniellales</taxon>
        <taxon>Phaeomoniellaceae</taxon>
        <taxon>Phaeomoniella</taxon>
    </lineage>
</organism>
<feature type="compositionally biased region" description="Basic and acidic residues" evidence="1">
    <location>
        <begin position="497"/>
        <end position="508"/>
    </location>
</feature>
<keyword evidence="3" id="KW-1185">Reference proteome</keyword>
<dbReference type="AlphaFoldDB" id="A0A0G2GNR8"/>
<feature type="region of interest" description="Disordered" evidence="1">
    <location>
        <begin position="317"/>
        <end position="508"/>
    </location>
</feature>
<name>A0A0G2GNR8_PHACM</name>
<reference evidence="2 3" key="1">
    <citation type="submission" date="2015-05" db="EMBL/GenBank/DDBJ databases">
        <title>Distinctive expansion of gene families associated with plant cell wall degradation and secondary metabolism in the genomes of grapevine trunk pathogens.</title>
        <authorList>
            <person name="Lawrence D.P."/>
            <person name="Travadon R."/>
            <person name="Rolshausen P.E."/>
            <person name="Baumgartner K."/>
        </authorList>
    </citation>
    <scope>NUCLEOTIDE SEQUENCE [LARGE SCALE GENOMIC DNA]</scope>
    <source>
        <strain evidence="2">UCRPC4</strain>
    </source>
</reference>
<feature type="region of interest" description="Disordered" evidence="1">
    <location>
        <begin position="1"/>
        <end position="65"/>
    </location>
</feature>
<feature type="region of interest" description="Disordered" evidence="1">
    <location>
        <begin position="169"/>
        <end position="244"/>
    </location>
</feature>
<sequence>MDLLQANGSANQPDEQDWNFRLHERSDPNEVAGTQLALPQVAHPTSKPEENQMPQHQPAKPSVSSVGSLRLFPIQGHRRQNTQGGSIGSDISASDQYGQQLAHATPEKADAAKMLRASMVGSNGYIHQPAQASETTLGTYSTAPTSPRSEHSFRDDSVTSINQRAAEAWKQKQSLAMQSRNDTSHSPIVKNSATKDYARPTPEFDMQAEFKRLNEAKENSVPMTQYRSPQELGRGVSQAKGTAARPTTRLYMDSDGTIGQALTADTLSRQSPTRSRRSSASYTLRATIDDERELKARDQGYQIESIDEKRTRSLTLETLARTPLDANGGFRNDTTTPSHSSSDLKPLKETLASIQATIPPPRNRINSIRSDSASGSSYNIPRSGTNTSQSNRHQAPPLRQYYHYNNSPGPSTSSPTPRDALVSTQIQTQNSSPSSSSSRRNSTFSTFSTRSVRSSTSTTLPYHRIPGRRSSLATSQGGGSGKPRADYFGDDALPYNDKSDDPKAKRDSVSAAMQLVFDGHQFEAQAQDSSDADTETDTSDTEVDFHAQTSQYAHQNDDMFRSKGTRKDLAPNNRALWDGDLIRNNTNGSLLERRIHGAMEKV</sequence>
<dbReference type="Proteomes" id="UP000053317">
    <property type="component" value="Unassembled WGS sequence"/>
</dbReference>
<accession>A0A0G2GNR8</accession>
<proteinExistence type="predicted"/>